<reference evidence="2 3" key="1">
    <citation type="submission" date="2018-05" db="EMBL/GenBank/DDBJ databases">
        <title>Polaribacter aquimarinus sp. nov., isolated from sediment in a sediment of sea.</title>
        <authorList>
            <person name="Lu D."/>
        </authorList>
    </citation>
    <scope>NUCLEOTIDE SEQUENCE [LARGE SCALE GENOMIC DNA]</scope>
    <source>
        <strain evidence="2 3">ZY113</strain>
    </source>
</reference>
<organism evidence="2 3">
    <name type="scientific">Polaribacter aquimarinus</name>
    <dbReference type="NCBI Taxonomy" id="2100726"/>
    <lineage>
        <taxon>Bacteria</taxon>
        <taxon>Pseudomonadati</taxon>
        <taxon>Bacteroidota</taxon>
        <taxon>Flavobacteriia</taxon>
        <taxon>Flavobacteriales</taxon>
        <taxon>Flavobacteriaceae</taxon>
    </lineage>
</organism>
<dbReference type="AlphaFoldDB" id="A0A2U2J9Y1"/>
<comment type="caution">
    <text evidence="2">The sequence shown here is derived from an EMBL/GenBank/DDBJ whole genome shotgun (WGS) entry which is preliminary data.</text>
</comment>
<dbReference type="Proteomes" id="UP000245670">
    <property type="component" value="Unassembled WGS sequence"/>
</dbReference>
<feature type="signal peptide" evidence="1">
    <location>
        <begin position="1"/>
        <end position="24"/>
    </location>
</feature>
<protein>
    <submittedName>
        <fullName evidence="2">Uncharacterized protein</fullName>
    </submittedName>
</protein>
<gene>
    <name evidence="2" type="ORF">DIS07_07775</name>
</gene>
<evidence type="ECO:0000313" key="2">
    <source>
        <dbReference type="EMBL" id="PWG05134.1"/>
    </source>
</evidence>
<name>A0A2U2J9Y1_9FLAO</name>
<dbReference type="RefSeq" id="WP_109404681.1">
    <property type="nucleotide sequence ID" value="NZ_QFFG01000003.1"/>
</dbReference>
<evidence type="ECO:0000256" key="1">
    <source>
        <dbReference type="SAM" id="SignalP"/>
    </source>
</evidence>
<proteinExistence type="predicted"/>
<keyword evidence="1" id="KW-0732">Signal</keyword>
<feature type="chain" id="PRO_5015470778" evidence="1">
    <location>
        <begin position="25"/>
        <end position="139"/>
    </location>
</feature>
<sequence length="139" mass="15595">MNKKYFLKNAFFMLALFFSISISAQTGPEILKDWSALEEADFHFDVSYSIVKCNPNSNAIILINAFNEDGTHPKVGFTLNFSDNKGNKAQVIVAPFATKLGDMMIASCDSDLYKNLKFEFPNNIDLSTMKINITYQTGI</sequence>
<accession>A0A2U2J9Y1</accession>
<keyword evidence="3" id="KW-1185">Reference proteome</keyword>
<dbReference type="EMBL" id="QFFG01000003">
    <property type="protein sequence ID" value="PWG05134.1"/>
    <property type="molecule type" value="Genomic_DNA"/>
</dbReference>
<evidence type="ECO:0000313" key="3">
    <source>
        <dbReference type="Proteomes" id="UP000245670"/>
    </source>
</evidence>
<dbReference type="OrthoDB" id="1363159at2"/>